<dbReference type="SUPFAM" id="SSF56747">
    <property type="entry name" value="Prim-pol domain"/>
    <property type="match status" value="1"/>
</dbReference>
<dbReference type="Pfam" id="PF09250">
    <property type="entry name" value="Prim-Pol"/>
    <property type="match status" value="1"/>
</dbReference>
<accession>A0A918GV67</accession>
<proteinExistence type="predicted"/>
<dbReference type="AlphaFoldDB" id="A0A918GV67"/>
<feature type="domain" description="DNA primase/polymerase bifunctional N-terminal" evidence="1">
    <location>
        <begin position="9"/>
        <end position="183"/>
    </location>
</feature>
<comment type="caution">
    <text evidence="2">The sequence shown here is derived from an EMBL/GenBank/DDBJ whole genome shotgun (WGS) entry which is preliminary data.</text>
</comment>
<dbReference type="InterPro" id="IPR015330">
    <property type="entry name" value="DNA_primase/pol_bifunc_N"/>
</dbReference>
<evidence type="ECO:0000313" key="3">
    <source>
        <dbReference type="Proteomes" id="UP000660680"/>
    </source>
</evidence>
<dbReference type="RefSeq" id="WP_189214497.1">
    <property type="nucleotide sequence ID" value="NZ_BMRB01000016.1"/>
</dbReference>
<organism evidence="2 3">
    <name type="scientific">Actinokineospora fastidiosa</name>
    <dbReference type="NCBI Taxonomy" id="1816"/>
    <lineage>
        <taxon>Bacteria</taxon>
        <taxon>Bacillati</taxon>
        <taxon>Actinomycetota</taxon>
        <taxon>Actinomycetes</taxon>
        <taxon>Pseudonocardiales</taxon>
        <taxon>Pseudonocardiaceae</taxon>
        <taxon>Actinokineospora</taxon>
    </lineage>
</organism>
<dbReference type="SMART" id="SM00943">
    <property type="entry name" value="Prim-Pol"/>
    <property type="match status" value="1"/>
</dbReference>
<dbReference type="EMBL" id="BMRB01000016">
    <property type="protein sequence ID" value="GGS61417.1"/>
    <property type="molecule type" value="Genomic_DNA"/>
</dbReference>
<evidence type="ECO:0000313" key="2">
    <source>
        <dbReference type="EMBL" id="GGS61417.1"/>
    </source>
</evidence>
<keyword evidence="3" id="KW-1185">Reference proteome</keyword>
<protein>
    <submittedName>
        <fullName evidence="2">DNA primase</fullName>
    </submittedName>
</protein>
<name>A0A918GV67_9PSEU</name>
<dbReference type="Proteomes" id="UP000660680">
    <property type="component" value="Unassembled WGS sequence"/>
</dbReference>
<evidence type="ECO:0000259" key="1">
    <source>
        <dbReference type="SMART" id="SM00943"/>
    </source>
</evidence>
<sequence length="299" mass="30797">MSTPMLSAALAAAARGWPVFPMVPGGKAPAVKNWEARATLDPDRIRRCWSAGPYNIGIATGPAGLVVVDLDTAKPDDDPAPPPWNTPGIAEGLDVLAALAEQAGHPVPLDTYLVGTPSGGLHLYFTAPAGVRLRCTAGERGNGLGWKVDTRAWGGCVAAPGSLIDGRPYTVHPAPVAPLPDWLTTLLTPKPIPAAPAAPIPLRHGSDRRDRYLNNAIAAEVARVEGATSGERNRALYVAACALGQLVAGGALTETEVRATLLRAAAGHLAVGAYSAHTAEGTITSGLRAGARRPRQVAA</sequence>
<reference evidence="2" key="2">
    <citation type="submission" date="2020-09" db="EMBL/GenBank/DDBJ databases">
        <authorList>
            <person name="Sun Q."/>
            <person name="Ohkuma M."/>
        </authorList>
    </citation>
    <scope>NUCLEOTIDE SEQUENCE</scope>
    <source>
        <strain evidence="2">JCM 3276</strain>
    </source>
</reference>
<reference evidence="2" key="1">
    <citation type="journal article" date="2014" name="Int. J. Syst. Evol. Microbiol.">
        <title>Complete genome sequence of Corynebacterium casei LMG S-19264T (=DSM 44701T), isolated from a smear-ripened cheese.</title>
        <authorList>
            <consortium name="US DOE Joint Genome Institute (JGI-PGF)"/>
            <person name="Walter F."/>
            <person name="Albersmeier A."/>
            <person name="Kalinowski J."/>
            <person name="Ruckert C."/>
        </authorList>
    </citation>
    <scope>NUCLEOTIDE SEQUENCE</scope>
    <source>
        <strain evidence="2">JCM 3276</strain>
    </source>
</reference>
<dbReference type="CDD" id="cd04859">
    <property type="entry name" value="Prim_Pol"/>
    <property type="match status" value="1"/>
</dbReference>
<gene>
    <name evidence="2" type="ORF">GCM10010171_65290</name>
</gene>